<sequence length="91" mass="9775">MARAEGQVQKIVGDVEIVPRVIPVGPRGWQARIDVVFRDAAGQSICGSRPVPPCCTFGSLHEALDAARLYGQRLLREWVRGAAAADGHAAR</sequence>
<evidence type="ECO:0000313" key="1">
    <source>
        <dbReference type="EMBL" id="CCA87538.1"/>
    </source>
</evidence>
<dbReference type="EMBL" id="FR854090">
    <property type="protein sequence ID" value="CCA87538.1"/>
    <property type="molecule type" value="Genomic_DNA"/>
</dbReference>
<dbReference type="AlphaFoldDB" id="G3A8G4"/>
<proteinExistence type="predicted"/>
<organism evidence="1">
    <name type="scientific">Ralstonia syzygii R24</name>
    <dbReference type="NCBI Taxonomy" id="907261"/>
    <lineage>
        <taxon>Bacteria</taxon>
        <taxon>Pseudomonadati</taxon>
        <taxon>Pseudomonadota</taxon>
        <taxon>Betaproteobacteria</taxon>
        <taxon>Burkholderiales</taxon>
        <taxon>Burkholderiaceae</taxon>
        <taxon>Ralstonia</taxon>
        <taxon>Ralstonia solanacearum species complex</taxon>
    </lineage>
</organism>
<protein>
    <submittedName>
        <fullName evidence="1">Conserved hypothethical protein</fullName>
    </submittedName>
</protein>
<reference evidence="1" key="2">
    <citation type="submission" date="2011-04" db="EMBL/GenBank/DDBJ databases">
        <authorList>
            <person name="Genoscope - CEA"/>
        </authorList>
    </citation>
    <scope>NUCLEOTIDE SEQUENCE</scope>
    <source>
        <strain evidence="1">R24</strain>
    </source>
</reference>
<gene>
    <name evidence="1" type="ORF">RALSY_mp10053</name>
</gene>
<reference evidence="1" key="1">
    <citation type="journal article" date="2011" name="PLoS ONE">
        <title>Ralstonia syzygii, the Blood Disease Bacterium and some Asian R. solanacearum strains form a single genomic species despite divergent lifestyles.</title>
        <authorList>
            <person name="Remenant B."/>
            <person name="de Cambiaire J.C."/>
            <person name="Cellier G."/>
            <person name="Jacobs J.M."/>
            <person name="Mangenot S."/>
            <person name="Barbe V."/>
            <person name="Lajus A."/>
            <person name="Vallenet D."/>
            <person name="Medigue C."/>
            <person name="Fegan M."/>
            <person name="Allen C."/>
            <person name="Prior P."/>
        </authorList>
    </citation>
    <scope>NUCLEOTIDE SEQUENCE</scope>
    <source>
        <strain evidence="1">R24</strain>
    </source>
</reference>
<name>G3A8G4_9RALS</name>
<accession>G3A8G4</accession>